<keyword evidence="2" id="KW-1185">Reference proteome</keyword>
<dbReference type="GeneID" id="19326212"/>
<gene>
    <name evidence="1" type="ORF">UCRPA7_5638</name>
</gene>
<dbReference type="RefSeq" id="XP_007916374.1">
    <property type="nucleotide sequence ID" value="XM_007918183.1"/>
</dbReference>
<organism evidence="1 2">
    <name type="scientific">Phaeoacremonium minimum (strain UCR-PA7)</name>
    <name type="common">Esca disease fungus</name>
    <name type="synonym">Togninia minima</name>
    <dbReference type="NCBI Taxonomy" id="1286976"/>
    <lineage>
        <taxon>Eukaryota</taxon>
        <taxon>Fungi</taxon>
        <taxon>Dikarya</taxon>
        <taxon>Ascomycota</taxon>
        <taxon>Pezizomycotina</taxon>
        <taxon>Sordariomycetes</taxon>
        <taxon>Sordariomycetidae</taxon>
        <taxon>Togniniales</taxon>
        <taxon>Togniniaceae</taxon>
        <taxon>Phaeoacremonium</taxon>
    </lineage>
</organism>
<proteinExistence type="predicted"/>
<evidence type="ECO:0000313" key="1">
    <source>
        <dbReference type="EMBL" id="EON98833.1"/>
    </source>
</evidence>
<dbReference type="EMBL" id="KB933188">
    <property type="protein sequence ID" value="EON98833.1"/>
    <property type="molecule type" value="Genomic_DNA"/>
</dbReference>
<accession>R8BHN8</accession>
<dbReference type="AlphaFoldDB" id="R8BHN8"/>
<name>R8BHN8_PHAM7</name>
<dbReference type="KEGG" id="tmn:UCRPA7_5638"/>
<protein>
    <submittedName>
        <fullName evidence="1">Uncharacterized protein</fullName>
    </submittedName>
</protein>
<sequence length="223" mass="25020">MVYLLGTPIQEPATKVRDRLQKVAAMKQTYRVKVGWDAIIEPKLDDVVIHCDFSRFQETDDDRYLFDPTAKAQIPKSGLVLSDSCRLGTAALEAKDKDLMATRAVTLQANLKEGVEDENSENPDDYDRGDYPEVIQLCESQMELVRNDAEGNGLLTEDMIWETFHSKANIGNLSPLSGEESDGDAEELLTAMDAYATLEHVLLHEASENYHLDSVRQTKYSCD</sequence>
<dbReference type="HOGENOM" id="CLU_1240888_0_0_1"/>
<reference evidence="2" key="1">
    <citation type="journal article" date="2013" name="Genome Announc.">
        <title>Draft genome sequence of the ascomycete Phaeoacremonium aleophilum strain UCR-PA7, a causal agent of the esca disease complex in grapevines.</title>
        <authorList>
            <person name="Blanco-Ulate B."/>
            <person name="Rolshausen P."/>
            <person name="Cantu D."/>
        </authorList>
    </citation>
    <scope>NUCLEOTIDE SEQUENCE [LARGE SCALE GENOMIC DNA]</scope>
    <source>
        <strain evidence="2">UCR-PA7</strain>
    </source>
</reference>
<evidence type="ECO:0000313" key="2">
    <source>
        <dbReference type="Proteomes" id="UP000014074"/>
    </source>
</evidence>
<dbReference type="Proteomes" id="UP000014074">
    <property type="component" value="Unassembled WGS sequence"/>
</dbReference>